<dbReference type="EMBL" id="JAHHHN010000008">
    <property type="protein sequence ID" value="MBW4562475.1"/>
    <property type="molecule type" value="Genomic_DNA"/>
</dbReference>
<keyword evidence="2" id="KW-0812">Transmembrane</keyword>
<keyword evidence="2" id="KW-0472">Membrane</keyword>
<dbReference type="Proteomes" id="UP000715781">
    <property type="component" value="Unassembled WGS sequence"/>
</dbReference>
<feature type="compositionally biased region" description="Basic residues" evidence="1">
    <location>
        <begin position="1"/>
        <end position="17"/>
    </location>
</feature>
<organism evidence="3 4">
    <name type="scientific">Mojavia pulchra JT2-VF2</name>
    <dbReference type="NCBI Taxonomy" id="287848"/>
    <lineage>
        <taxon>Bacteria</taxon>
        <taxon>Bacillati</taxon>
        <taxon>Cyanobacteriota</taxon>
        <taxon>Cyanophyceae</taxon>
        <taxon>Nostocales</taxon>
        <taxon>Nostocaceae</taxon>
    </lineage>
</organism>
<gene>
    <name evidence="3" type="ORF">KME32_15250</name>
</gene>
<feature type="transmembrane region" description="Helical" evidence="2">
    <location>
        <begin position="39"/>
        <end position="68"/>
    </location>
</feature>
<evidence type="ECO:0000256" key="1">
    <source>
        <dbReference type="SAM" id="MobiDB-lite"/>
    </source>
</evidence>
<comment type="caution">
    <text evidence="3">The sequence shown here is derived from an EMBL/GenBank/DDBJ whole genome shotgun (WGS) entry which is preliminary data.</text>
</comment>
<dbReference type="AlphaFoldDB" id="A0A951UHS6"/>
<evidence type="ECO:0000256" key="2">
    <source>
        <dbReference type="SAM" id="Phobius"/>
    </source>
</evidence>
<keyword evidence="2" id="KW-1133">Transmembrane helix</keyword>
<feature type="region of interest" description="Disordered" evidence="1">
    <location>
        <begin position="1"/>
        <end position="20"/>
    </location>
</feature>
<sequence>MAHRLRKLRPKPSRKNQARAGAIKRISKIPRKNSKPGNWLISTLAIAVLLSSAGLIIAFAWISILFIFNPEQIIWLNNFLPEWAQISLGNYERPQTLKQIQLSLSKQKRIAGETLALNQGQENSFLLPVLQQRPNCESDCQVVVELRIYQRSKDLELQSQKDKYYHLMTQLPVTGPEESFVLASADDAQLEHPETSIPLPLNEVKRFEGGTPSPGVWFDLRGQRQQETGAIAYGQIVYYNPERSNLQQMLSWKSPNGQVPKWQQVTGDRTKELVIDQTVGLEPRLRVYQVKAIKLFLNPIQLEEISFKTPILKDTVYKNALLAARSGLWTPAFTQLQLFQKQRKKVLPPEVQAQIDVIRLHSQLTKTQANKIWASPSQQVLADLIDGRWGKALQLFEASPQNIQEIATLLKTDQGRLRNRTAAALQVNPNLLEVQAWRALILAVQQGEERADSWLKAQTKITPDSLKFIHDLLERLSDELAKSQITSSHPSRIVGSVQPITQITSTQWLQLSSKADLKLKDNEVWYQIEVSAFEDGKRWLNCPFRNLQVPKTAPAKFFRETLGISFDPAIDIVVWLPNGEQQITTAIIKAVQLQGGVLRLLAAGQTLPENQNNALQPRPLALTNSALEWVEPSALTLAELYQKDPLRVEAMLPTVWRSLQQSGEIPNGALPSFQQMQQKLGYWPVQVINLTNNTQPETVLTISAQAIASLKYPADKYQEQEENLSRPRTLILSDSGKVIYSDFQGNTQQTLTAIANLYDGQSLALLVQNADNYSLRRWSQKNQRFE</sequence>
<protein>
    <submittedName>
        <fullName evidence="3">Uncharacterized protein</fullName>
    </submittedName>
</protein>
<reference evidence="3" key="2">
    <citation type="journal article" date="2022" name="Microbiol. Resour. Announc.">
        <title>Metagenome Sequencing to Explore Phylogenomics of Terrestrial Cyanobacteria.</title>
        <authorList>
            <person name="Ward R.D."/>
            <person name="Stajich J.E."/>
            <person name="Johansen J.R."/>
            <person name="Huntemann M."/>
            <person name="Clum A."/>
            <person name="Foster B."/>
            <person name="Foster B."/>
            <person name="Roux S."/>
            <person name="Palaniappan K."/>
            <person name="Varghese N."/>
            <person name="Mukherjee S."/>
            <person name="Reddy T.B.K."/>
            <person name="Daum C."/>
            <person name="Copeland A."/>
            <person name="Chen I.A."/>
            <person name="Ivanova N.N."/>
            <person name="Kyrpides N.C."/>
            <person name="Shapiro N."/>
            <person name="Eloe-Fadrosh E.A."/>
            <person name="Pietrasiak N."/>
        </authorList>
    </citation>
    <scope>NUCLEOTIDE SEQUENCE</scope>
    <source>
        <strain evidence="3">JT2-VF2</strain>
    </source>
</reference>
<evidence type="ECO:0000313" key="4">
    <source>
        <dbReference type="Proteomes" id="UP000715781"/>
    </source>
</evidence>
<name>A0A951UHS6_9NOST</name>
<evidence type="ECO:0000313" key="3">
    <source>
        <dbReference type="EMBL" id="MBW4562475.1"/>
    </source>
</evidence>
<reference evidence="3" key="1">
    <citation type="submission" date="2021-05" db="EMBL/GenBank/DDBJ databases">
        <authorList>
            <person name="Pietrasiak N."/>
            <person name="Ward R."/>
            <person name="Stajich J.E."/>
            <person name="Kurbessoian T."/>
        </authorList>
    </citation>
    <scope>NUCLEOTIDE SEQUENCE</scope>
    <source>
        <strain evidence="3">JT2-VF2</strain>
    </source>
</reference>
<proteinExistence type="predicted"/>
<accession>A0A951UHS6</accession>